<dbReference type="Proteomes" id="UP001139333">
    <property type="component" value="Unassembled WGS sequence"/>
</dbReference>
<accession>A0A9X1ZLV6</accession>
<dbReference type="InterPro" id="IPR010836">
    <property type="entry name" value="SapC"/>
</dbReference>
<comment type="caution">
    <text evidence="1">The sequence shown here is derived from an EMBL/GenBank/DDBJ whole genome shotgun (WGS) entry which is preliminary data.</text>
</comment>
<keyword evidence="2" id="KW-1185">Reference proteome</keyword>
<dbReference type="RefSeq" id="WP_248994558.1">
    <property type="nucleotide sequence ID" value="NZ_JAKIKP010000002.1"/>
</dbReference>
<organism evidence="1 2">
    <name type="scientific">Shewanella gaetbuli</name>
    <dbReference type="NCBI Taxonomy" id="220752"/>
    <lineage>
        <taxon>Bacteria</taxon>
        <taxon>Pseudomonadati</taxon>
        <taxon>Pseudomonadota</taxon>
        <taxon>Gammaproteobacteria</taxon>
        <taxon>Alteromonadales</taxon>
        <taxon>Shewanellaceae</taxon>
        <taxon>Shewanella</taxon>
    </lineage>
</organism>
<dbReference type="EMBL" id="JAKIKP010000002">
    <property type="protein sequence ID" value="MCL1141880.1"/>
    <property type="molecule type" value="Genomic_DNA"/>
</dbReference>
<dbReference type="AlphaFoldDB" id="A0A9X1ZLV6"/>
<evidence type="ECO:0000313" key="2">
    <source>
        <dbReference type="Proteomes" id="UP001139333"/>
    </source>
</evidence>
<protein>
    <submittedName>
        <fullName evidence="1">SapC family protein</fullName>
    </submittedName>
</protein>
<gene>
    <name evidence="1" type="ORF">L2672_04100</name>
</gene>
<evidence type="ECO:0000313" key="1">
    <source>
        <dbReference type="EMBL" id="MCL1141880.1"/>
    </source>
</evidence>
<name>A0A9X1ZLV6_9GAMM</name>
<reference evidence="1" key="1">
    <citation type="submission" date="2022-01" db="EMBL/GenBank/DDBJ databases">
        <title>Whole genome-based taxonomy of the Shewanellaceae.</title>
        <authorList>
            <person name="Martin-Rodriguez A.J."/>
        </authorList>
    </citation>
    <scope>NUCLEOTIDE SEQUENCE</scope>
    <source>
        <strain evidence="1">DSM 16422</strain>
    </source>
</reference>
<proteinExistence type="predicted"/>
<dbReference type="Pfam" id="PF07277">
    <property type="entry name" value="SapC"/>
    <property type="match status" value="1"/>
</dbReference>
<sequence>MTTIVPLDSQKHQSLSLISNAGYAHIQQSHLLPLTVHEFAMAATNFPIVFVKDAQTGQFKACALVGLKPEQNLFSKNSQWLGSYIPEFAKLHPFVAVKTEANSDKYVICIDESSESLSQKGEGDKLFNDSVASEVLTQRGNAAVAWAQKSDLTDAFIRHLLEVEIIQSQSLSISKEDQSYNLTGCYVVNEAALNNLDPQVFMSLKDKGYLAPIYAALLSLNQVGNLLKLAD</sequence>